<gene>
    <name evidence="2" type="ORF">VNI00_016529</name>
</gene>
<keyword evidence="1" id="KW-1133">Transmembrane helix</keyword>
<name>A0AAW0BFS3_9AGAR</name>
<feature type="transmembrane region" description="Helical" evidence="1">
    <location>
        <begin position="38"/>
        <end position="64"/>
    </location>
</feature>
<accession>A0AAW0BFS3</accession>
<evidence type="ECO:0000313" key="3">
    <source>
        <dbReference type="Proteomes" id="UP001383192"/>
    </source>
</evidence>
<protein>
    <submittedName>
        <fullName evidence="2">Uncharacterized protein</fullName>
    </submittedName>
</protein>
<keyword evidence="3" id="KW-1185">Reference proteome</keyword>
<proteinExistence type="predicted"/>
<feature type="transmembrane region" description="Helical" evidence="1">
    <location>
        <begin position="76"/>
        <end position="97"/>
    </location>
</feature>
<dbReference type="AlphaFoldDB" id="A0AAW0BFS3"/>
<dbReference type="EMBL" id="JAYKXP010000131">
    <property type="protein sequence ID" value="KAK7024151.1"/>
    <property type="molecule type" value="Genomic_DNA"/>
</dbReference>
<evidence type="ECO:0000256" key="1">
    <source>
        <dbReference type="SAM" id="Phobius"/>
    </source>
</evidence>
<reference evidence="2 3" key="1">
    <citation type="submission" date="2024-01" db="EMBL/GenBank/DDBJ databases">
        <title>A draft genome for a cacao thread blight-causing isolate of Paramarasmius palmivorus.</title>
        <authorList>
            <person name="Baruah I.K."/>
            <person name="Bukari Y."/>
            <person name="Amoako-Attah I."/>
            <person name="Meinhardt L.W."/>
            <person name="Bailey B.A."/>
            <person name="Cohen S.P."/>
        </authorList>
    </citation>
    <scope>NUCLEOTIDE SEQUENCE [LARGE SCALE GENOMIC DNA]</scope>
    <source>
        <strain evidence="2 3">GH-12</strain>
    </source>
</reference>
<comment type="caution">
    <text evidence="2">The sequence shown here is derived from an EMBL/GenBank/DDBJ whole genome shotgun (WGS) entry which is preliminary data.</text>
</comment>
<evidence type="ECO:0000313" key="2">
    <source>
        <dbReference type="EMBL" id="KAK7024151.1"/>
    </source>
</evidence>
<keyword evidence="1" id="KW-0812">Transmembrane</keyword>
<dbReference type="Proteomes" id="UP001383192">
    <property type="component" value="Unassembled WGS sequence"/>
</dbReference>
<organism evidence="2 3">
    <name type="scientific">Paramarasmius palmivorus</name>
    <dbReference type="NCBI Taxonomy" id="297713"/>
    <lineage>
        <taxon>Eukaryota</taxon>
        <taxon>Fungi</taxon>
        <taxon>Dikarya</taxon>
        <taxon>Basidiomycota</taxon>
        <taxon>Agaricomycotina</taxon>
        <taxon>Agaricomycetes</taxon>
        <taxon>Agaricomycetidae</taxon>
        <taxon>Agaricales</taxon>
        <taxon>Marasmiineae</taxon>
        <taxon>Marasmiaceae</taxon>
        <taxon>Paramarasmius</taxon>
    </lineage>
</organism>
<keyword evidence="1" id="KW-0472">Membrane</keyword>
<sequence length="177" mass="19390">MKCFFTPPLTSSTATWTRAAFATEIPFILRLQLCGFPSAYSTFLTFFFSLLASAASLASGLKAARYSFQGWQNKDISVVVGVTFLFLGVGVLGQHYFGKNVSVLSPLHLSESFLQDRTSLEQTSLPLLPDIPLGVLSILLSLGGVVPSHAHNGSPDFWQNLQWMVPLQRDEHNPVVT</sequence>